<sequence>MSSAQVEFFFIGPPLPSTGPTTERLDFAGFSLNGIEYRVGDCAFLFPEDESQGQHYVAQVLSCFQLTRGQAADPHCVEVAWFERRSHLDVADVSGLDDEHNPQSLAKEVVALEETDVNPIGCISGKALVLKAPCYEEACRMATSCGMDSVDWFFCRGVYKQSEKCIIPFPEFADLLAANNGKRLGKRAKPGLAGQVEVVADSDDVKRQRFVEEQPAAPMRRTGKLVSGRTCVECGATQTPQWREGPAGPKTLCNACGVRYGRAQQRANKRAVSSGLSRPSCGSGARNGRTSKTSRSEAAPPPRASVRSAAAHAAEETSQRPLRQAALMSASRTAAYARTGVFPLNSEELEMQLMEGDDGVEVEGVERDADPPLAVPQAAPLAGGPACRGSSGSGASPHNSSLDASSDSPAQTEPAEAMGPAQAPLEVEVLVDGEADASVAAAAAAAGCPFAPLPVLPYQLMPAHAPLLLSPSVFTDSGVVPSAAVDAATAISFGCETPLPLPPAPVAAAAVGFADAGLMSALPCVPCDPSAGMIPEAEADACAWMSMGLAMADDGAGPCGADDQLRELQDAAAAADDEEPALAGPAVSGDGRCASASCADASCAHIVSAPVSPSARASCGGADCGLPAGMAGCGSCYGGGGSMSDDMCFYGGCSGVGSLDDDEYTPLVAVEVDFGLGGCMAGSDLFDEVQLQAGPAAECVPVSGAADLPALAAAVERYSPDTLAPGTIARSVLDCLPALLAPPEHQQPAAPATAPAQAPLLSEAAVAPLVVLGRQASRASCEAVAADAAYQAVSQVWEAHQEANRRAREVAAASLGRLNTALSHLATGSGVDGVLVGAAGAPPPTAASHLIDLRDLCGGGMGAYGRDGAEMVVAVRS</sequence>
<dbReference type="InterPro" id="IPR013088">
    <property type="entry name" value="Znf_NHR/GATA"/>
</dbReference>
<comment type="caution">
    <text evidence="12">The sequence shown here is derived from an EMBL/GenBank/DDBJ whole genome shotgun (WGS) entry which is preliminary data.</text>
</comment>
<keyword evidence="1" id="KW-0479">Metal-binding</keyword>
<dbReference type="STRING" id="33097.A0A150GHQ1"/>
<evidence type="ECO:0008006" key="14">
    <source>
        <dbReference type="Google" id="ProtNLM"/>
    </source>
</evidence>
<dbReference type="InterPro" id="IPR001025">
    <property type="entry name" value="BAH_dom"/>
</dbReference>
<dbReference type="CDD" id="cd04370">
    <property type="entry name" value="BAH"/>
    <property type="match status" value="1"/>
</dbReference>
<feature type="domain" description="GATA-type" evidence="10">
    <location>
        <begin position="225"/>
        <end position="260"/>
    </location>
</feature>
<dbReference type="GO" id="GO:0003682">
    <property type="term" value="F:chromatin binding"/>
    <property type="evidence" value="ECO:0007669"/>
    <property type="project" value="InterPro"/>
</dbReference>
<evidence type="ECO:0000256" key="7">
    <source>
        <dbReference type="ARBA" id="ARBA00037539"/>
    </source>
</evidence>
<dbReference type="GO" id="GO:0006355">
    <property type="term" value="P:regulation of DNA-templated transcription"/>
    <property type="evidence" value="ECO:0007669"/>
    <property type="project" value="InterPro"/>
</dbReference>
<dbReference type="InterPro" id="IPR000679">
    <property type="entry name" value="Znf_GATA"/>
</dbReference>
<evidence type="ECO:0000256" key="8">
    <source>
        <dbReference type="PROSITE-ProRule" id="PRU00094"/>
    </source>
</evidence>
<evidence type="ECO:0000256" key="2">
    <source>
        <dbReference type="ARBA" id="ARBA00022771"/>
    </source>
</evidence>
<keyword evidence="2 8" id="KW-0863">Zinc-finger</keyword>
<reference evidence="13" key="1">
    <citation type="journal article" date="2016" name="Nat. Commun.">
        <title>The Gonium pectorale genome demonstrates co-option of cell cycle regulation during the evolution of multicellularity.</title>
        <authorList>
            <person name="Hanschen E.R."/>
            <person name="Marriage T.N."/>
            <person name="Ferris P.J."/>
            <person name="Hamaji T."/>
            <person name="Toyoda A."/>
            <person name="Fujiyama A."/>
            <person name="Neme R."/>
            <person name="Noguchi H."/>
            <person name="Minakuchi Y."/>
            <person name="Suzuki M."/>
            <person name="Kawai-Toyooka H."/>
            <person name="Smith D.R."/>
            <person name="Sparks H."/>
            <person name="Anderson J."/>
            <person name="Bakaric R."/>
            <person name="Luria V."/>
            <person name="Karger A."/>
            <person name="Kirschner M.W."/>
            <person name="Durand P.M."/>
            <person name="Michod R.E."/>
            <person name="Nozaki H."/>
            <person name="Olson B.J."/>
        </authorList>
    </citation>
    <scope>NUCLEOTIDE SEQUENCE [LARGE SCALE GENOMIC DNA]</scope>
    <source>
        <strain evidence="13">NIES-2863</strain>
    </source>
</reference>
<dbReference type="SMART" id="SM00401">
    <property type="entry name" value="ZnF_GATA"/>
    <property type="match status" value="1"/>
</dbReference>
<dbReference type="Proteomes" id="UP000075714">
    <property type="component" value="Unassembled WGS sequence"/>
</dbReference>
<dbReference type="EMBL" id="LSYV01000025">
    <property type="protein sequence ID" value="KXZ48880.1"/>
    <property type="molecule type" value="Genomic_DNA"/>
</dbReference>
<keyword evidence="3" id="KW-0862">Zinc</keyword>
<dbReference type="PROSITE" id="PS00344">
    <property type="entry name" value="GATA_ZN_FINGER_1"/>
    <property type="match status" value="1"/>
</dbReference>
<gene>
    <name evidence="12" type="ORF">GPECTOR_24g169</name>
</gene>
<evidence type="ECO:0000256" key="9">
    <source>
        <dbReference type="SAM" id="MobiDB-lite"/>
    </source>
</evidence>
<protein>
    <recommendedName>
        <fullName evidence="14">GATA-type domain-containing protein</fullName>
    </recommendedName>
</protein>
<feature type="compositionally biased region" description="Low complexity" evidence="9">
    <location>
        <begin position="371"/>
        <end position="401"/>
    </location>
</feature>
<evidence type="ECO:0000256" key="6">
    <source>
        <dbReference type="ARBA" id="ARBA00024019"/>
    </source>
</evidence>
<feature type="compositionally biased region" description="Polar residues" evidence="9">
    <location>
        <begin position="402"/>
        <end position="411"/>
    </location>
</feature>
<dbReference type="Gene3D" id="3.30.50.10">
    <property type="entry name" value="Erythroid Transcription Factor GATA-1, subunit A"/>
    <property type="match status" value="1"/>
</dbReference>
<comment type="similarity">
    <text evidence="6">Belongs to the type IV zinc-finger family. Class B subfamily.</text>
</comment>
<evidence type="ECO:0000256" key="4">
    <source>
        <dbReference type="ARBA" id="ARBA00023015"/>
    </source>
</evidence>
<comment type="function">
    <text evidence="7">Transcriptional regulator that specifically binds 5'-GATA-3' or 5'-GAT-3' motifs within gene promoters.</text>
</comment>
<dbReference type="SUPFAM" id="SSF57716">
    <property type="entry name" value="Glucocorticoid receptor-like (DNA-binding domain)"/>
    <property type="match status" value="1"/>
</dbReference>
<evidence type="ECO:0000256" key="1">
    <source>
        <dbReference type="ARBA" id="ARBA00022723"/>
    </source>
</evidence>
<dbReference type="PANTHER" id="PTHR47172">
    <property type="entry name" value="OS01G0976800 PROTEIN"/>
    <property type="match status" value="1"/>
</dbReference>
<dbReference type="PROSITE" id="PS51038">
    <property type="entry name" value="BAH"/>
    <property type="match status" value="1"/>
</dbReference>
<dbReference type="InterPro" id="IPR043151">
    <property type="entry name" value="BAH_sf"/>
</dbReference>
<dbReference type="CDD" id="cd00202">
    <property type="entry name" value="ZnF_GATA"/>
    <property type="match status" value="1"/>
</dbReference>
<dbReference type="Pfam" id="PF00320">
    <property type="entry name" value="GATA"/>
    <property type="match status" value="1"/>
</dbReference>
<feature type="region of interest" description="Disordered" evidence="9">
    <location>
        <begin position="371"/>
        <end position="420"/>
    </location>
</feature>
<keyword evidence="13" id="KW-1185">Reference proteome</keyword>
<dbReference type="PANTHER" id="PTHR47172:SF24">
    <property type="entry name" value="GATA ZINC FINGER DOMAIN-CONTAINING PROTEIN 14-RELATED"/>
    <property type="match status" value="1"/>
</dbReference>
<evidence type="ECO:0000256" key="3">
    <source>
        <dbReference type="ARBA" id="ARBA00022833"/>
    </source>
</evidence>
<feature type="domain" description="BAH" evidence="11">
    <location>
        <begin position="35"/>
        <end position="170"/>
    </location>
</feature>
<dbReference type="GO" id="GO:0043565">
    <property type="term" value="F:sequence-specific DNA binding"/>
    <property type="evidence" value="ECO:0007669"/>
    <property type="project" value="InterPro"/>
</dbReference>
<evidence type="ECO:0000259" key="11">
    <source>
        <dbReference type="PROSITE" id="PS51038"/>
    </source>
</evidence>
<organism evidence="12 13">
    <name type="scientific">Gonium pectorale</name>
    <name type="common">Green alga</name>
    <dbReference type="NCBI Taxonomy" id="33097"/>
    <lineage>
        <taxon>Eukaryota</taxon>
        <taxon>Viridiplantae</taxon>
        <taxon>Chlorophyta</taxon>
        <taxon>core chlorophytes</taxon>
        <taxon>Chlorophyceae</taxon>
        <taxon>CS clade</taxon>
        <taxon>Chlamydomonadales</taxon>
        <taxon>Volvocaceae</taxon>
        <taxon>Gonium</taxon>
    </lineage>
</organism>
<evidence type="ECO:0000313" key="12">
    <source>
        <dbReference type="EMBL" id="KXZ48880.1"/>
    </source>
</evidence>
<accession>A0A150GHQ1</accession>
<proteinExistence type="inferred from homology"/>
<evidence type="ECO:0000259" key="10">
    <source>
        <dbReference type="PROSITE" id="PS50114"/>
    </source>
</evidence>
<keyword evidence="5" id="KW-0804">Transcription</keyword>
<name>A0A150GHQ1_GONPE</name>
<keyword evidence="4" id="KW-0805">Transcription regulation</keyword>
<dbReference type="Gene3D" id="2.30.30.490">
    <property type="match status" value="1"/>
</dbReference>
<dbReference type="PROSITE" id="PS50114">
    <property type="entry name" value="GATA_ZN_FINGER_2"/>
    <property type="match status" value="1"/>
</dbReference>
<dbReference type="GO" id="GO:0008270">
    <property type="term" value="F:zinc ion binding"/>
    <property type="evidence" value="ECO:0007669"/>
    <property type="project" value="UniProtKB-KW"/>
</dbReference>
<dbReference type="SMART" id="SM00439">
    <property type="entry name" value="BAH"/>
    <property type="match status" value="1"/>
</dbReference>
<feature type="region of interest" description="Disordered" evidence="9">
    <location>
        <begin position="267"/>
        <end position="322"/>
    </location>
</feature>
<evidence type="ECO:0000256" key="5">
    <source>
        <dbReference type="ARBA" id="ARBA00023163"/>
    </source>
</evidence>
<dbReference type="OrthoDB" id="538414at2759"/>
<dbReference type="AlphaFoldDB" id="A0A150GHQ1"/>
<evidence type="ECO:0000313" key="13">
    <source>
        <dbReference type="Proteomes" id="UP000075714"/>
    </source>
</evidence>